<evidence type="ECO:0000256" key="5">
    <source>
        <dbReference type="ARBA" id="ARBA00052698"/>
    </source>
</evidence>
<reference evidence="11" key="1">
    <citation type="journal article" date="2018" name="Nat. Microbiol.">
        <title>Leveraging single-cell genomics to expand the fungal tree of life.</title>
        <authorList>
            <person name="Ahrendt S.R."/>
            <person name="Quandt C.A."/>
            <person name="Ciobanu D."/>
            <person name="Clum A."/>
            <person name="Salamov A."/>
            <person name="Andreopoulos B."/>
            <person name="Cheng J.F."/>
            <person name="Woyke T."/>
            <person name="Pelin A."/>
            <person name="Henrissat B."/>
            <person name="Reynolds N.K."/>
            <person name="Benny G.L."/>
            <person name="Smith M.E."/>
            <person name="James T.Y."/>
            <person name="Grigoriev I.V."/>
        </authorList>
    </citation>
    <scope>NUCLEOTIDE SEQUENCE [LARGE SCALE GENOMIC DNA]</scope>
    <source>
        <strain evidence="11">Benny S71-1</strain>
    </source>
</reference>
<keyword evidence="11" id="KW-1185">Reference proteome</keyword>
<dbReference type="PANTHER" id="PTHR43353">
    <property type="entry name" value="SUCCINATE-SEMIALDEHYDE DEHYDROGENASE, MITOCHONDRIAL"/>
    <property type="match status" value="1"/>
</dbReference>
<dbReference type="Gene3D" id="3.40.309.10">
    <property type="entry name" value="Aldehyde Dehydrogenase, Chain A, domain 2"/>
    <property type="match status" value="1"/>
</dbReference>
<dbReference type="AlphaFoldDB" id="A0A4P9Z0W7"/>
<dbReference type="InterPro" id="IPR015590">
    <property type="entry name" value="Aldehyde_DH_dom"/>
</dbReference>
<evidence type="ECO:0000256" key="8">
    <source>
        <dbReference type="RuleBase" id="RU365091"/>
    </source>
</evidence>
<evidence type="ECO:0000313" key="10">
    <source>
        <dbReference type="EMBL" id="RKP25948.1"/>
    </source>
</evidence>
<dbReference type="UniPathway" id="UPA00733"/>
<dbReference type="Proteomes" id="UP000278143">
    <property type="component" value="Unassembled WGS sequence"/>
</dbReference>
<proteinExistence type="inferred from homology"/>
<dbReference type="SUPFAM" id="SSF53720">
    <property type="entry name" value="ALDH-like"/>
    <property type="match status" value="1"/>
</dbReference>
<evidence type="ECO:0000256" key="2">
    <source>
        <dbReference type="ARBA" id="ARBA00009986"/>
    </source>
</evidence>
<dbReference type="InterPro" id="IPR010102">
    <property type="entry name" value="Succ_semiAld_DH"/>
</dbReference>
<evidence type="ECO:0000256" key="4">
    <source>
        <dbReference type="ARBA" id="ARBA00050387"/>
    </source>
</evidence>
<dbReference type="EC" id="1.2.1.16" evidence="8"/>
<comment type="catalytic activity">
    <reaction evidence="5 8">
        <text>succinate semialdehyde + NAD(+) + H2O = succinate + NADH + 2 H(+)</text>
        <dbReference type="Rhea" id="RHEA:13217"/>
        <dbReference type="ChEBI" id="CHEBI:15377"/>
        <dbReference type="ChEBI" id="CHEBI:15378"/>
        <dbReference type="ChEBI" id="CHEBI:30031"/>
        <dbReference type="ChEBI" id="CHEBI:57540"/>
        <dbReference type="ChEBI" id="CHEBI:57706"/>
        <dbReference type="ChEBI" id="CHEBI:57945"/>
        <dbReference type="EC" id="1.2.1.16"/>
    </reaction>
</comment>
<feature type="active site" evidence="6">
    <location>
        <position position="253"/>
    </location>
</feature>
<protein>
    <recommendedName>
        <fullName evidence="8">Succinate-semialdehyde dehydrogenase</fullName>
        <ecNumber evidence="8">1.2.1.16</ecNumber>
    </recommendedName>
</protein>
<comment type="catalytic activity">
    <reaction evidence="4 8">
        <text>succinate semialdehyde + NADP(+) + H2O = succinate + NADPH + 2 H(+)</text>
        <dbReference type="Rhea" id="RHEA:13213"/>
        <dbReference type="ChEBI" id="CHEBI:15377"/>
        <dbReference type="ChEBI" id="CHEBI:15378"/>
        <dbReference type="ChEBI" id="CHEBI:30031"/>
        <dbReference type="ChEBI" id="CHEBI:57706"/>
        <dbReference type="ChEBI" id="CHEBI:57783"/>
        <dbReference type="ChEBI" id="CHEBI:58349"/>
        <dbReference type="EC" id="1.2.1.16"/>
    </reaction>
</comment>
<dbReference type="NCBIfam" id="TIGR01780">
    <property type="entry name" value="SSADH"/>
    <property type="match status" value="1"/>
</dbReference>
<gene>
    <name evidence="10" type="ORF">SYNPS1DRAFT_32862</name>
</gene>
<dbReference type="PANTHER" id="PTHR43353:SF5">
    <property type="entry name" value="SUCCINATE-SEMIALDEHYDE DEHYDROGENASE, MITOCHONDRIAL"/>
    <property type="match status" value="1"/>
</dbReference>
<dbReference type="FunFam" id="3.40.605.10:FF:000005">
    <property type="entry name" value="Succinate-semialdehyde dehydrogenase I"/>
    <property type="match status" value="1"/>
</dbReference>
<organism evidence="10 11">
    <name type="scientific">Syncephalis pseudoplumigaleata</name>
    <dbReference type="NCBI Taxonomy" id="1712513"/>
    <lineage>
        <taxon>Eukaryota</taxon>
        <taxon>Fungi</taxon>
        <taxon>Fungi incertae sedis</taxon>
        <taxon>Zoopagomycota</taxon>
        <taxon>Zoopagomycotina</taxon>
        <taxon>Zoopagomycetes</taxon>
        <taxon>Zoopagales</taxon>
        <taxon>Piptocephalidaceae</taxon>
        <taxon>Syncephalis</taxon>
    </lineage>
</organism>
<dbReference type="InterPro" id="IPR050740">
    <property type="entry name" value="Aldehyde_DH_Superfamily"/>
</dbReference>
<evidence type="ECO:0000259" key="9">
    <source>
        <dbReference type="Pfam" id="PF00171"/>
    </source>
</evidence>
<dbReference type="PROSITE" id="PS00687">
    <property type="entry name" value="ALDEHYDE_DEHYDR_GLU"/>
    <property type="match status" value="1"/>
</dbReference>
<dbReference type="InterPro" id="IPR016163">
    <property type="entry name" value="Ald_DH_C"/>
</dbReference>
<evidence type="ECO:0000256" key="6">
    <source>
        <dbReference type="PROSITE-ProRule" id="PRU10007"/>
    </source>
</evidence>
<dbReference type="Gene3D" id="3.40.605.10">
    <property type="entry name" value="Aldehyde Dehydrogenase, Chain A, domain 1"/>
    <property type="match status" value="1"/>
</dbReference>
<evidence type="ECO:0000256" key="1">
    <source>
        <dbReference type="ARBA" id="ARBA00005176"/>
    </source>
</evidence>
<dbReference type="GO" id="GO:0036243">
    <property type="term" value="F:succinate-semialdehyde dehydrogenase (NADP+) activity"/>
    <property type="evidence" value="ECO:0007669"/>
    <property type="project" value="RHEA"/>
</dbReference>
<keyword evidence="3 7" id="KW-0560">Oxidoreductase</keyword>
<evidence type="ECO:0000313" key="11">
    <source>
        <dbReference type="Proteomes" id="UP000278143"/>
    </source>
</evidence>
<feature type="domain" description="Aldehyde dehydrogenase" evidence="9">
    <location>
        <begin position="19"/>
        <end position="482"/>
    </location>
</feature>
<accession>A0A4P9Z0W7</accession>
<dbReference type="GO" id="GO:0004777">
    <property type="term" value="F:succinate-semialdehyde dehydrogenase (NAD+) activity"/>
    <property type="evidence" value="ECO:0007669"/>
    <property type="project" value="UniProtKB-UniRule"/>
</dbReference>
<dbReference type="InterPro" id="IPR016161">
    <property type="entry name" value="Ald_DH/histidinol_DH"/>
</dbReference>
<dbReference type="Pfam" id="PF00171">
    <property type="entry name" value="Aldedh"/>
    <property type="match status" value="1"/>
</dbReference>
<comment type="similarity">
    <text evidence="2 7">Belongs to the aldehyde dehydrogenase family.</text>
</comment>
<evidence type="ECO:0000256" key="3">
    <source>
        <dbReference type="ARBA" id="ARBA00023002"/>
    </source>
</evidence>
<dbReference type="OrthoDB" id="310895at2759"/>
<sequence>MQLKDASLFRSSAFIDGGWVDAKSNETLHVVDPSTGKSIGTVPDMDVDDVKDAVEAAHRGYDVWKTKTCQERHDILLKWYRLMIEHEEDLAAIMTLENGKAVDEIRYGRSFIQWFAEEARRIYGDVIPSPLHNNRFLVVRQPVGVCSILTPWNFPSAMITRKAGPALAVGCSVVIKPAAETPFSALALCELANRAGIPKGVINVVTTDKHVKEVGYEMCTNPIVRKVSFTGSTAVGKLIMKQCASGMKKVSLELGGNAPFIVFDDADVDTAVQGLLGAKLKGSGQVCIAPNRIYVQEGIHDAFTAQLAERMKKLRIGSGFDEKVTTGPLISERAREKVNKHVEDAVARGARVLLDGRKELEKSEQKESGGYFFHPTLLTDLHDEALISSEETFGPLLAVRKFTSEQEVVELANRTEYGLAAYVYTRDVSRVFHVSEALESGMVGVNSITLGIDATPFGGVKESGMGREGSKYGVEDYVNKKLISIGLQPKQV</sequence>
<comment type="pathway">
    <text evidence="1 8">Amino-acid degradation; 4-aminobutanoate degradation.</text>
</comment>
<dbReference type="FunFam" id="3.40.309.10:FF:000004">
    <property type="entry name" value="Succinate-semialdehyde dehydrogenase I"/>
    <property type="match status" value="1"/>
</dbReference>
<dbReference type="CDD" id="cd07103">
    <property type="entry name" value="ALDH_F5_SSADH_GabD"/>
    <property type="match status" value="1"/>
</dbReference>
<dbReference type="EMBL" id="KZ989563">
    <property type="protein sequence ID" value="RKP25948.1"/>
    <property type="molecule type" value="Genomic_DNA"/>
</dbReference>
<dbReference type="InterPro" id="IPR029510">
    <property type="entry name" value="Ald_DH_CS_GLU"/>
</dbReference>
<evidence type="ECO:0000256" key="7">
    <source>
        <dbReference type="RuleBase" id="RU003345"/>
    </source>
</evidence>
<dbReference type="InterPro" id="IPR016162">
    <property type="entry name" value="Ald_DH_N"/>
</dbReference>
<dbReference type="GO" id="GO:0009450">
    <property type="term" value="P:gamma-aminobutyric acid catabolic process"/>
    <property type="evidence" value="ECO:0007669"/>
    <property type="project" value="UniProtKB-UniPathway"/>
</dbReference>
<name>A0A4P9Z0W7_9FUNG</name>